<dbReference type="AlphaFoldDB" id="A0A7S1J7Z1"/>
<proteinExistence type="predicted"/>
<reference evidence="1" key="1">
    <citation type="submission" date="2021-01" db="EMBL/GenBank/DDBJ databases">
        <authorList>
            <person name="Corre E."/>
            <person name="Pelletier E."/>
            <person name="Niang G."/>
            <person name="Scheremetjew M."/>
            <person name="Finn R."/>
            <person name="Kale V."/>
            <person name="Holt S."/>
            <person name="Cochrane G."/>
            <person name="Meng A."/>
            <person name="Brown T."/>
            <person name="Cohen L."/>
        </authorList>
    </citation>
    <scope>NUCLEOTIDE SEQUENCE</scope>
    <source>
        <strain evidence="1">NIES-381</strain>
    </source>
</reference>
<accession>A0A7S1J7Z1</accession>
<dbReference type="EMBL" id="HBGA01125950">
    <property type="protein sequence ID" value="CAD9035413.1"/>
    <property type="molecule type" value="Transcribed_RNA"/>
</dbReference>
<organism evidence="1">
    <name type="scientific">Eutreptiella gymnastica</name>
    <dbReference type="NCBI Taxonomy" id="73025"/>
    <lineage>
        <taxon>Eukaryota</taxon>
        <taxon>Discoba</taxon>
        <taxon>Euglenozoa</taxon>
        <taxon>Euglenida</taxon>
        <taxon>Spirocuta</taxon>
        <taxon>Euglenophyceae</taxon>
        <taxon>Eutreptiales</taxon>
        <taxon>Eutreptiaceae</taxon>
        <taxon>Eutreptiella</taxon>
    </lineage>
</organism>
<gene>
    <name evidence="1" type="ORF">EGYM00392_LOCUS46567</name>
</gene>
<name>A0A7S1J7Z1_9EUGL</name>
<protein>
    <submittedName>
        <fullName evidence="1">Uncharacterized protein</fullName>
    </submittedName>
</protein>
<evidence type="ECO:0000313" key="1">
    <source>
        <dbReference type="EMBL" id="CAD9035413.1"/>
    </source>
</evidence>
<sequence>MMILEGAWEYLLAPYLLTMAHLTRVFPFCVPITRTHLHVCQGGEELWIADASLAHVKACMCLSTAGCVSNPYRHNAQGVGRGAWLMVHHTRQCFKMMAGLHWWEMNAIRGDEHVPYHWAKVPPRQRGSASLAAESVALSSKLQRCRGG</sequence>